<gene>
    <name evidence="3" type="ORF">SAMN05660830_00403</name>
</gene>
<dbReference type="Proteomes" id="UP000184001">
    <property type="component" value="Unassembled WGS sequence"/>
</dbReference>
<keyword evidence="3" id="KW-0808">Transferase</keyword>
<organism evidence="3 4">
    <name type="scientific">Halodesulfovibrio aestuarii</name>
    <dbReference type="NCBI Taxonomy" id="126333"/>
    <lineage>
        <taxon>Bacteria</taxon>
        <taxon>Pseudomonadati</taxon>
        <taxon>Thermodesulfobacteriota</taxon>
        <taxon>Desulfovibrionia</taxon>
        <taxon>Desulfovibrionales</taxon>
        <taxon>Desulfovibrionaceae</taxon>
        <taxon>Halodesulfovibrio</taxon>
    </lineage>
</organism>
<dbReference type="Pfam" id="PF00534">
    <property type="entry name" value="Glycos_transf_1"/>
    <property type="match status" value="1"/>
</dbReference>
<dbReference type="Pfam" id="PF13439">
    <property type="entry name" value="Glyco_transf_4"/>
    <property type="match status" value="1"/>
</dbReference>
<dbReference type="InterPro" id="IPR001296">
    <property type="entry name" value="Glyco_trans_1"/>
</dbReference>
<dbReference type="AlphaFoldDB" id="A0A8G2C790"/>
<evidence type="ECO:0000259" key="2">
    <source>
        <dbReference type="Pfam" id="PF13439"/>
    </source>
</evidence>
<dbReference type="Gene3D" id="3.40.50.2000">
    <property type="entry name" value="Glycogen Phosphorylase B"/>
    <property type="match status" value="2"/>
</dbReference>
<accession>A0A8G2C790</accession>
<reference evidence="3 4" key="1">
    <citation type="submission" date="2016-11" db="EMBL/GenBank/DDBJ databases">
        <authorList>
            <person name="Varghese N."/>
            <person name="Submissions S."/>
        </authorList>
    </citation>
    <scope>NUCLEOTIDE SEQUENCE [LARGE SCALE GENOMIC DNA]</scope>
    <source>
        <strain evidence="3 4">DSM 17919</strain>
    </source>
</reference>
<name>A0A8G2C790_9BACT</name>
<comment type="caution">
    <text evidence="3">The sequence shown here is derived from an EMBL/GenBank/DDBJ whole genome shotgun (WGS) entry which is preliminary data.</text>
</comment>
<sequence length="384" mass="43214">MKKTVHLLSGRVAVMSPHMKTIQIINVRWFNATAWYGLYLARLLREAGHETLVITEPDTEADAKAKEWGFTPLHFDLNSSNPFKLVRAYVQLYKLIKQFTPDIVNCHRGEGFILWGLLRKSLGSFKLVRTRGDQRLPKNNLPNRWLHTNVADAVVATNSVMANHFISKLHVPEHKLSTILGGVDTEKFVFNHIGRTAFREKLGYDESHFVVSMLGRFDEVKGQKELIEAVGKLYNEKGMKQLRLMLLGFETATSQDEVESWITANNIGEITCITGKVPDVSAAISAMDLGVVASKWSETIARAAFEIMACKRPLISTGVGVMPDFMDEEAMFEAGSVDALADKLERAANDNTYLQRIFDLQQKEIAKLSGQHFLEKTLSLYLNL</sequence>
<evidence type="ECO:0000313" key="4">
    <source>
        <dbReference type="Proteomes" id="UP000184001"/>
    </source>
</evidence>
<dbReference type="EMBL" id="FQZR01000002">
    <property type="protein sequence ID" value="SHI59361.1"/>
    <property type="molecule type" value="Genomic_DNA"/>
</dbReference>
<feature type="domain" description="Glycosyltransferase subfamily 4-like N-terminal" evidence="2">
    <location>
        <begin position="38"/>
        <end position="187"/>
    </location>
</feature>
<dbReference type="SUPFAM" id="SSF53756">
    <property type="entry name" value="UDP-Glycosyltransferase/glycogen phosphorylase"/>
    <property type="match status" value="1"/>
</dbReference>
<dbReference type="PANTHER" id="PTHR12526">
    <property type="entry name" value="GLYCOSYLTRANSFERASE"/>
    <property type="match status" value="1"/>
</dbReference>
<dbReference type="PANTHER" id="PTHR12526:SF630">
    <property type="entry name" value="GLYCOSYLTRANSFERASE"/>
    <property type="match status" value="1"/>
</dbReference>
<dbReference type="InterPro" id="IPR028098">
    <property type="entry name" value="Glyco_trans_4-like_N"/>
</dbReference>
<evidence type="ECO:0000313" key="3">
    <source>
        <dbReference type="EMBL" id="SHI59361.1"/>
    </source>
</evidence>
<feature type="domain" description="Glycosyl transferase family 1" evidence="1">
    <location>
        <begin position="195"/>
        <end position="356"/>
    </location>
</feature>
<proteinExistence type="predicted"/>
<evidence type="ECO:0000259" key="1">
    <source>
        <dbReference type="Pfam" id="PF00534"/>
    </source>
</evidence>
<dbReference type="GO" id="GO:0016757">
    <property type="term" value="F:glycosyltransferase activity"/>
    <property type="evidence" value="ECO:0007669"/>
    <property type="project" value="InterPro"/>
</dbReference>
<protein>
    <submittedName>
        <fullName evidence="3">Glycosyltransferase involved in cell wall bisynthesis</fullName>
    </submittedName>
</protein>